<keyword evidence="9" id="KW-0479">Metal-binding</keyword>
<feature type="compositionally biased region" description="Basic and acidic residues" evidence="13">
    <location>
        <begin position="180"/>
        <end position="196"/>
    </location>
</feature>
<dbReference type="Gene3D" id="1.10.150.530">
    <property type="match status" value="1"/>
</dbReference>
<dbReference type="SFLD" id="SFLDF00275">
    <property type="entry name" value="adenosine_C2_methyltransferase"/>
    <property type="match status" value="1"/>
</dbReference>
<dbReference type="Gene3D" id="1.20.920.60">
    <property type="match status" value="1"/>
</dbReference>
<dbReference type="InterPro" id="IPR040072">
    <property type="entry name" value="Methyltransferase_A"/>
</dbReference>
<dbReference type="SMART" id="SM00729">
    <property type="entry name" value="Elp3"/>
    <property type="match status" value="1"/>
</dbReference>
<dbReference type="GO" id="GO:0046872">
    <property type="term" value="F:metal ion binding"/>
    <property type="evidence" value="ECO:0007669"/>
    <property type="project" value="UniProtKB-KW"/>
</dbReference>
<keyword evidence="7" id="KW-0808">Transferase</keyword>
<evidence type="ECO:0000256" key="10">
    <source>
        <dbReference type="ARBA" id="ARBA00023004"/>
    </source>
</evidence>
<feature type="compositionally biased region" description="Basic residues" evidence="13">
    <location>
        <begin position="142"/>
        <end position="153"/>
    </location>
</feature>
<comment type="subcellular location">
    <subcellularLocation>
        <location evidence="2">Cytoplasm</location>
    </subcellularLocation>
</comment>
<dbReference type="PANTHER" id="PTHR30544:SF5">
    <property type="entry name" value="RADICAL SAM CORE DOMAIN-CONTAINING PROTEIN"/>
    <property type="match status" value="1"/>
</dbReference>
<dbReference type="NCBIfam" id="TIGR00048">
    <property type="entry name" value="rRNA_mod_RlmN"/>
    <property type="match status" value="1"/>
</dbReference>
<dbReference type="InterPro" id="IPR007197">
    <property type="entry name" value="rSAM"/>
</dbReference>
<keyword evidence="3" id="KW-0004">4Fe-4S</keyword>
<dbReference type="InterPro" id="IPR006638">
    <property type="entry name" value="Elp3/MiaA/NifB-like_rSAM"/>
</dbReference>
<evidence type="ECO:0000256" key="9">
    <source>
        <dbReference type="ARBA" id="ARBA00022723"/>
    </source>
</evidence>
<evidence type="ECO:0000313" key="15">
    <source>
        <dbReference type="EMBL" id="CAI4008405.1"/>
    </source>
</evidence>
<name>A0A9P1DDS1_9DINO</name>
<evidence type="ECO:0000256" key="11">
    <source>
        <dbReference type="ARBA" id="ARBA00023014"/>
    </source>
</evidence>
<dbReference type="EMBL" id="CAMXCT020004269">
    <property type="protein sequence ID" value="CAL1161780.1"/>
    <property type="molecule type" value="Genomic_DNA"/>
</dbReference>
<evidence type="ECO:0000259" key="14">
    <source>
        <dbReference type="PROSITE" id="PS51918"/>
    </source>
</evidence>
<reference evidence="15" key="1">
    <citation type="submission" date="2022-10" db="EMBL/GenBank/DDBJ databases">
        <authorList>
            <person name="Chen Y."/>
            <person name="Dougan E. K."/>
            <person name="Chan C."/>
            <person name="Rhodes N."/>
            <person name="Thang M."/>
        </authorList>
    </citation>
    <scope>NUCLEOTIDE SEQUENCE</scope>
</reference>
<keyword evidence="6" id="KW-0489">Methyltransferase</keyword>
<proteinExistence type="inferred from homology"/>
<keyword evidence="12" id="KW-1015">Disulfide bond</keyword>
<reference evidence="16 17" key="2">
    <citation type="submission" date="2024-05" db="EMBL/GenBank/DDBJ databases">
        <authorList>
            <person name="Chen Y."/>
            <person name="Shah S."/>
            <person name="Dougan E. K."/>
            <person name="Thang M."/>
            <person name="Chan C."/>
        </authorList>
    </citation>
    <scope>NUCLEOTIDE SEQUENCE [LARGE SCALE GENOMIC DNA]</scope>
</reference>
<dbReference type="CDD" id="cd01335">
    <property type="entry name" value="Radical_SAM"/>
    <property type="match status" value="1"/>
</dbReference>
<dbReference type="GO" id="GO:0005737">
    <property type="term" value="C:cytoplasm"/>
    <property type="evidence" value="ECO:0007669"/>
    <property type="project" value="UniProtKB-SubCell"/>
</dbReference>
<dbReference type="Gene3D" id="3.20.20.70">
    <property type="entry name" value="Aldolase class I"/>
    <property type="match status" value="1"/>
</dbReference>
<feature type="compositionally biased region" description="Basic and acidic residues" evidence="13">
    <location>
        <begin position="154"/>
        <end position="164"/>
    </location>
</feature>
<dbReference type="SUPFAM" id="SSF102114">
    <property type="entry name" value="Radical SAM enzymes"/>
    <property type="match status" value="1"/>
</dbReference>
<evidence type="ECO:0000256" key="4">
    <source>
        <dbReference type="ARBA" id="ARBA00022490"/>
    </source>
</evidence>
<dbReference type="SFLD" id="SFLDG01062">
    <property type="entry name" value="methyltransferase_(Class_A)"/>
    <property type="match status" value="1"/>
</dbReference>
<dbReference type="PROSITE" id="PS51918">
    <property type="entry name" value="RADICAL_SAM"/>
    <property type="match status" value="1"/>
</dbReference>
<evidence type="ECO:0000256" key="13">
    <source>
        <dbReference type="SAM" id="MobiDB-lite"/>
    </source>
</evidence>
<dbReference type="OrthoDB" id="538249at2759"/>
<sequence>MTIERPGERGRRHGRSVLQAALAAGIATQAVTLVAFCAGRPWTKGGSADGSTGTTLGAFKRPVGYSRRPLRPSRFEDGPDKEGEGRGEWQGDAGKFTVNWGDPRIGRQIDPSSDLWEDLEEPQSSRGSSFEDSQEDFEERPRKRAPRRRRRMRTRSEEERDDDGWVKRREPWRPPIFRREAGRREVGRQSRREPRQRSGSAAEQREEEQIKYEPPARPVNLEAMAQKGLPIVNLYQLEPNDFYFYLIRELGIQRMHAKIIRHYLFTKGAQDFRDINAIPSGLRESLAKLASAGAADWKTLAERESTDGTVKVAYGLPDGHAIESVLMPYQDGRRTACVSSQVGCAMGCVFCATGQMGFKRHLTSSEIFEQAARFSAKLRRQGLRLSSVVLLGMGEPLANFENVVKAVRRIHDELDIGMRHITISTVGLVPEIKRLAEEQLQVTLAISLHAANDEERSKLLPMNKRYPVASVMQAAREYWEVTGRRVSFEWTLIAGENDTPEKAQELGKLIYLNCPGAHVNLIPLNPTNGYSGGPSQREAVAKFVDTLRQFGVEATVRVRRGIDIDAGCGQLAERFQELNVTAAEAVAVILGVSDARWSSMRRLLDNNLLTRLSTLNHLELSHAQKNRLQTLLQVPTFTDGSLLERCPAVASLARWCSAVGSAINGEEKVDLGGLVIEPDLWLLNE</sequence>
<evidence type="ECO:0000256" key="3">
    <source>
        <dbReference type="ARBA" id="ARBA00022485"/>
    </source>
</evidence>
<evidence type="ECO:0000256" key="6">
    <source>
        <dbReference type="ARBA" id="ARBA00022603"/>
    </source>
</evidence>
<feature type="non-terminal residue" evidence="15">
    <location>
        <position position="685"/>
    </location>
</feature>
<organism evidence="15">
    <name type="scientific">Cladocopium goreaui</name>
    <dbReference type="NCBI Taxonomy" id="2562237"/>
    <lineage>
        <taxon>Eukaryota</taxon>
        <taxon>Sar</taxon>
        <taxon>Alveolata</taxon>
        <taxon>Dinophyceae</taxon>
        <taxon>Suessiales</taxon>
        <taxon>Symbiodiniaceae</taxon>
        <taxon>Cladocopium</taxon>
    </lineage>
</organism>
<dbReference type="GO" id="GO:0030488">
    <property type="term" value="P:tRNA methylation"/>
    <property type="evidence" value="ECO:0007669"/>
    <property type="project" value="InterPro"/>
</dbReference>
<evidence type="ECO:0000256" key="8">
    <source>
        <dbReference type="ARBA" id="ARBA00022691"/>
    </source>
</evidence>
<feature type="compositionally biased region" description="Basic and acidic residues" evidence="13">
    <location>
        <begin position="73"/>
        <end position="89"/>
    </location>
</feature>
<dbReference type="AlphaFoldDB" id="A0A9P1DDS1"/>
<feature type="domain" description="Radical SAM core" evidence="14">
    <location>
        <begin position="330"/>
        <end position="565"/>
    </location>
</feature>
<evidence type="ECO:0000256" key="1">
    <source>
        <dbReference type="ARBA" id="ARBA00001966"/>
    </source>
</evidence>
<evidence type="ECO:0000256" key="2">
    <source>
        <dbReference type="ARBA" id="ARBA00004496"/>
    </source>
</evidence>
<comment type="cofactor">
    <cofactor evidence="1">
        <name>[4Fe-4S] cluster</name>
        <dbReference type="ChEBI" id="CHEBI:49883"/>
    </cofactor>
</comment>
<feature type="region of interest" description="Disordered" evidence="13">
    <location>
        <begin position="44"/>
        <end position="164"/>
    </location>
</feature>
<evidence type="ECO:0000256" key="12">
    <source>
        <dbReference type="ARBA" id="ARBA00023157"/>
    </source>
</evidence>
<dbReference type="InterPro" id="IPR004383">
    <property type="entry name" value="rRNA_lsu_MTrfase_RlmN/Cfr"/>
</dbReference>
<dbReference type="PANTHER" id="PTHR30544">
    <property type="entry name" value="23S RRNA METHYLTRANSFERASE"/>
    <property type="match status" value="1"/>
</dbReference>
<dbReference type="Proteomes" id="UP001152797">
    <property type="component" value="Unassembled WGS sequence"/>
</dbReference>
<comment type="caution">
    <text evidence="15">The sequence shown here is derived from an EMBL/GenBank/DDBJ whole genome shotgun (WGS) entry which is preliminary data.</text>
</comment>
<evidence type="ECO:0000256" key="7">
    <source>
        <dbReference type="ARBA" id="ARBA00022679"/>
    </source>
</evidence>
<gene>
    <name evidence="15" type="ORF">C1SCF055_LOCUS33852</name>
</gene>
<evidence type="ECO:0000313" key="16">
    <source>
        <dbReference type="EMBL" id="CAL4795717.1"/>
    </source>
</evidence>
<protein>
    <recommendedName>
        <fullName evidence="14">Radical SAM core domain-containing protein</fullName>
    </recommendedName>
</protein>
<dbReference type="EMBL" id="CAMXCT030004269">
    <property type="protein sequence ID" value="CAL4795717.1"/>
    <property type="molecule type" value="Genomic_DNA"/>
</dbReference>
<dbReference type="InterPro" id="IPR027492">
    <property type="entry name" value="RNA_MTrfase_RlmN"/>
</dbReference>
<keyword evidence="8" id="KW-0949">S-adenosyl-L-methionine</keyword>
<dbReference type="InterPro" id="IPR013785">
    <property type="entry name" value="Aldolase_TIM"/>
</dbReference>
<dbReference type="EMBL" id="CAMXCT010004269">
    <property type="protein sequence ID" value="CAI4008405.1"/>
    <property type="molecule type" value="Genomic_DNA"/>
</dbReference>
<dbReference type="Pfam" id="PF04055">
    <property type="entry name" value="Radical_SAM"/>
    <property type="match status" value="1"/>
</dbReference>
<dbReference type="FunFam" id="3.20.20.70:FF:000014">
    <property type="entry name" value="Probable dual-specificity RNA methyltransferase RlmN"/>
    <property type="match status" value="1"/>
</dbReference>
<evidence type="ECO:0000256" key="5">
    <source>
        <dbReference type="ARBA" id="ARBA00022552"/>
    </source>
</evidence>
<keyword evidence="11" id="KW-0411">Iron-sulfur</keyword>
<dbReference type="GO" id="GO:0008173">
    <property type="term" value="F:RNA methyltransferase activity"/>
    <property type="evidence" value="ECO:0007669"/>
    <property type="project" value="InterPro"/>
</dbReference>
<dbReference type="SFLD" id="SFLDS00029">
    <property type="entry name" value="Radical_SAM"/>
    <property type="match status" value="1"/>
</dbReference>
<dbReference type="HAMAP" id="MF_01849">
    <property type="entry name" value="RNA_methyltr_RlmN"/>
    <property type="match status" value="1"/>
</dbReference>
<accession>A0A9P1DDS1</accession>
<keyword evidence="4" id="KW-0963">Cytoplasm</keyword>
<feature type="region of interest" description="Disordered" evidence="13">
    <location>
        <begin position="180"/>
        <end position="211"/>
    </location>
</feature>
<evidence type="ECO:0000313" key="17">
    <source>
        <dbReference type="Proteomes" id="UP001152797"/>
    </source>
</evidence>
<keyword evidence="5" id="KW-0698">rRNA processing</keyword>
<dbReference type="GO" id="GO:0070475">
    <property type="term" value="P:rRNA base methylation"/>
    <property type="evidence" value="ECO:0007669"/>
    <property type="project" value="InterPro"/>
</dbReference>
<dbReference type="GO" id="GO:0051539">
    <property type="term" value="F:4 iron, 4 sulfur cluster binding"/>
    <property type="evidence" value="ECO:0007669"/>
    <property type="project" value="UniProtKB-KW"/>
</dbReference>
<dbReference type="InterPro" id="IPR058240">
    <property type="entry name" value="rSAM_sf"/>
</dbReference>
<keyword evidence="10" id="KW-0408">Iron</keyword>
<keyword evidence="17" id="KW-1185">Reference proteome</keyword>